<dbReference type="SUPFAM" id="SSF50494">
    <property type="entry name" value="Trypsin-like serine proteases"/>
    <property type="match status" value="1"/>
</dbReference>
<gene>
    <name evidence="2" type="ORF">F1721_31515</name>
</gene>
<accession>A0A5M7BFW8</accession>
<evidence type="ECO:0000256" key="1">
    <source>
        <dbReference type="SAM" id="MobiDB-lite"/>
    </source>
</evidence>
<reference evidence="2 3" key="1">
    <citation type="submission" date="2019-09" db="EMBL/GenBank/DDBJ databases">
        <title>Draft genome sequence of the thermophilic Saccharopolyspora hirsuta VKM Ac-666T.</title>
        <authorList>
            <person name="Lobastova T.G."/>
            <person name="Fokina V."/>
            <person name="Bragin E.Y."/>
            <person name="Shtratnikova V.Y."/>
            <person name="Starodumova I.P."/>
            <person name="Tarlachkov S.V."/>
            <person name="Donova M.V."/>
        </authorList>
    </citation>
    <scope>NUCLEOTIDE SEQUENCE [LARGE SCALE GENOMIC DNA]</scope>
    <source>
        <strain evidence="2 3">VKM Ac-666</strain>
    </source>
</reference>
<proteinExistence type="predicted"/>
<dbReference type="Gene3D" id="2.40.10.10">
    <property type="entry name" value="Trypsin-like serine proteases"/>
    <property type="match status" value="2"/>
</dbReference>
<dbReference type="InterPro" id="IPR043504">
    <property type="entry name" value="Peptidase_S1_PA_chymotrypsin"/>
</dbReference>
<comment type="caution">
    <text evidence="2">The sequence shown here is derived from an EMBL/GenBank/DDBJ whole genome shotgun (WGS) entry which is preliminary data.</text>
</comment>
<feature type="region of interest" description="Disordered" evidence="1">
    <location>
        <begin position="136"/>
        <end position="156"/>
    </location>
</feature>
<dbReference type="EMBL" id="VWPH01000019">
    <property type="protein sequence ID" value="KAA5826135.1"/>
    <property type="molecule type" value="Genomic_DNA"/>
</dbReference>
<protein>
    <submittedName>
        <fullName evidence="2">Trypsin-like peptidase domain-containing protein</fullName>
    </submittedName>
</protein>
<evidence type="ECO:0000313" key="2">
    <source>
        <dbReference type="EMBL" id="KAA5826135.1"/>
    </source>
</evidence>
<keyword evidence="3" id="KW-1185">Reference proteome</keyword>
<evidence type="ECO:0000313" key="3">
    <source>
        <dbReference type="Proteomes" id="UP000323946"/>
    </source>
</evidence>
<sequence length="231" mass="23707">MRTATGSAQCTSNFVFESGSKVYLGQAAHCATTGTEGQTNGCTTPSMPVGTKVRVTGASREGVLAYSSWLAMQAAGETDANACAHNDFALVELDRADVAKVNPSLPSWGGPTGLNTAGLQEGDEVVTYGSAQLRTGPADLNAKRGRSLGDSGGGWNHTIRTSMPGVPGDSGSAVLDSAGRAVGVLATLNVSPDFGSNGAGDLARELEYLRTHSSLRDVRLVTGTQGFRAQQ</sequence>
<name>A0A5M7BFW8_SACHI</name>
<dbReference type="Pfam" id="PF13365">
    <property type="entry name" value="Trypsin_2"/>
    <property type="match status" value="1"/>
</dbReference>
<dbReference type="Proteomes" id="UP000323946">
    <property type="component" value="Unassembled WGS sequence"/>
</dbReference>
<dbReference type="AlphaFoldDB" id="A0A5M7BFW8"/>
<organism evidence="2 3">
    <name type="scientific">Saccharopolyspora hirsuta</name>
    <dbReference type="NCBI Taxonomy" id="1837"/>
    <lineage>
        <taxon>Bacteria</taxon>
        <taxon>Bacillati</taxon>
        <taxon>Actinomycetota</taxon>
        <taxon>Actinomycetes</taxon>
        <taxon>Pseudonocardiales</taxon>
        <taxon>Pseudonocardiaceae</taxon>
        <taxon>Saccharopolyspora</taxon>
    </lineage>
</organism>
<dbReference type="InterPro" id="IPR009003">
    <property type="entry name" value="Peptidase_S1_PA"/>
</dbReference>
<dbReference type="OrthoDB" id="5732461at2"/>